<organism evidence="1 2">
    <name type="scientific">Candidatus Methylumidiphilus alinenensis</name>
    <dbReference type="NCBI Taxonomy" id="2202197"/>
    <lineage>
        <taxon>Bacteria</taxon>
        <taxon>Pseudomonadati</taxon>
        <taxon>Pseudomonadota</taxon>
        <taxon>Gammaproteobacteria</taxon>
        <taxon>Methylococcales</taxon>
        <taxon>Candidatus Methylumidiphilus</taxon>
    </lineage>
</organism>
<accession>A0A2W4RJH5</accession>
<comment type="caution">
    <text evidence="1">The sequence shown here is derived from an EMBL/GenBank/DDBJ whole genome shotgun (WGS) entry which is preliminary data.</text>
</comment>
<dbReference type="Pfam" id="PF11720">
    <property type="entry name" value="Inhibitor_I78"/>
    <property type="match status" value="1"/>
</dbReference>
<gene>
    <name evidence="1" type="ORF">DM484_07500</name>
</gene>
<proteinExistence type="predicted"/>
<reference evidence="1 2" key="1">
    <citation type="journal article" date="2018" name="Aquat. Microb. Ecol.">
        <title>Gammaproteobacterial methanotrophs dominate.</title>
        <authorList>
            <person name="Rissanen A.J."/>
            <person name="Saarenheimo J."/>
            <person name="Tiirola M."/>
            <person name="Peura S."/>
            <person name="Aalto S.L."/>
            <person name="Karvinen A."/>
            <person name="Nykanen H."/>
        </authorList>
    </citation>
    <scope>NUCLEOTIDE SEQUENCE [LARGE SCALE GENOMIC DNA]</scope>
    <source>
        <strain evidence="1">AMbin10</strain>
    </source>
</reference>
<name>A0A2W4RJH5_9GAMM</name>
<dbReference type="AlphaFoldDB" id="A0A2W4RJH5"/>
<dbReference type="InterPro" id="IPR021719">
    <property type="entry name" value="Prot_inh_I78"/>
</dbReference>
<dbReference type="Gene3D" id="3.30.10.10">
    <property type="entry name" value="Trypsin Inhibitor V, subunit A"/>
    <property type="match status" value="1"/>
</dbReference>
<sequence>MSNEKPAVTETPTLIKDLIGRRVRVVKPGDLITLELVPGRVTIHLTDDHRIEKIIIELGDPISI</sequence>
<dbReference type="EMBL" id="QJPH01000251">
    <property type="protein sequence ID" value="PZN81849.1"/>
    <property type="molecule type" value="Genomic_DNA"/>
</dbReference>
<evidence type="ECO:0000313" key="1">
    <source>
        <dbReference type="EMBL" id="PZN81849.1"/>
    </source>
</evidence>
<dbReference type="Proteomes" id="UP000249396">
    <property type="component" value="Unassembled WGS sequence"/>
</dbReference>
<evidence type="ECO:0000313" key="2">
    <source>
        <dbReference type="Proteomes" id="UP000249396"/>
    </source>
</evidence>
<protein>
    <submittedName>
        <fullName evidence="1">Uncharacterized protein</fullName>
    </submittedName>
</protein>